<accession>A0A974DM20</accession>
<reference evidence="2" key="1">
    <citation type="journal article" date="2016" name="Nature">
        <title>Genome evolution in the allotetraploid frog Xenopus laevis.</title>
        <authorList>
            <person name="Session A.M."/>
            <person name="Uno Y."/>
            <person name="Kwon T."/>
            <person name="Chapman J.A."/>
            <person name="Toyoda A."/>
            <person name="Takahashi S."/>
            <person name="Fukui A."/>
            <person name="Hikosaka A."/>
            <person name="Suzuki A."/>
            <person name="Kondo M."/>
            <person name="van Heeringen S.J."/>
            <person name="Quigley I."/>
            <person name="Heinz S."/>
            <person name="Ogino H."/>
            <person name="Ochi H."/>
            <person name="Hellsten U."/>
            <person name="Lyons J.B."/>
            <person name="Simakov O."/>
            <person name="Putnam N."/>
            <person name="Stites J."/>
            <person name="Kuroki Y."/>
            <person name="Tanaka T."/>
            <person name="Michiue T."/>
            <person name="Watanabe M."/>
            <person name="Bogdanovic O."/>
            <person name="Lister R."/>
            <person name="Georgiou G."/>
            <person name="Paranjpe S.S."/>
            <person name="van Kruijsbergen I."/>
            <person name="Shu S."/>
            <person name="Carlson J."/>
            <person name="Kinoshita T."/>
            <person name="Ohta Y."/>
            <person name="Mawaribuchi S."/>
            <person name="Jenkins J."/>
            <person name="Grimwood J."/>
            <person name="Schmutz J."/>
            <person name="Mitros T."/>
            <person name="Mozaffari S.V."/>
            <person name="Suzuki Y."/>
            <person name="Haramoto Y."/>
            <person name="Yamamoto T.S."/>
            <person name="Takagi C."/>
            <person name="Heald R."/>
            <person name="Miller K."/>
            <person name="Haudenschild C."/>
            <person name="Kitzman J."/>
            <person name="Nakayama T."/>
            <person name="Izutsu Y."/>
            <person name="Robert J."/>
            <person name="Fortriede J."/>
            <person name="Burns K."/>
            <person name="Lotay V."/>
            <person name="Karimi K."/>
            <person name="Yasuoka Y."/>
            <person name="Dichmann D.S."/>
            <person name="Flajnik M.F."/>
            <person name="Houston D.W."/>
            <person name="Shendure J."/>
            <person name="DuPasquier L."/>
            <person name="Vize P.D."/>
            <person name="Zorn A.M."/>
            <person name="Ito M."/>
            <person name="Marcotte E.M."/>
            <person name="Wallingford J.B."/>
            <person name="Ito Y."/>
            <person name="Asashima M."/>
            <person name="Ueno N."/>
            <person name="Matsuda Y."/>
            <person name="Veenstra G.J."/>
            <person name="Fujiyama A."/>
            <person name="Harland R.M."/>
            <person name="Taira M."/>
            <person name="Rokhsar D.S."/>
        </authorList>
    </citation>
    <scope>NUCLEOTIDE SEQUENCE [LARGE SCALE GENOMIC DNA]</scope>
    <source>
        <strain evidence="2">J</strain>
    </source>
</reference>
<organism evidence="1 2">
    <name type="scientific">Xenopus laevis</name>
    <name type="common">African clawed frog</name>
    <dbReference type="NCBI Taxonomy" id="8355"/>
    <lineage>
        <taxon>Eukaryota</taxon>
        <taxon>Metazoa</taxon>
        <taxon>Chordata</taxon>
        <taxon>Craniata</taxon>
        <taxon>Vertebrata</taxon>
        <taxon>Euteleostomi</taxon>
        <taxon>Amphibia</taxon>
        <taxon>Batrachia</taxon>
        <taxon>Anura</taxon>
        <taxon>Pipoidea</taxon>
        <taxon>Pipidae</taxon>
        <taxon>Xenopodinae</taxon>
        <taxon>Xenopus</taxon>
        <taxon>Xenopus</taxon>
    </lineage>
</organism>
<proteinExistence type="predicted"/>
<evidence type="ECO:0000313" key="2">
    <source>
        <dbReference type="Proteomes" id="UP000694892"/>
    </source>
</evidence>
<dbReference type="EMBL" id="CM004468">
    <property type="protein sequence ID" value="OCT94493.1"/>
    <property type="molecule type" value="Genomic_DNA"/>
</dbReference>
<name>A0A974DM20_XENLA</name>
<evidence type="ECO:0000313" key="1">
    <source>
        <dbReference type="EMBL" id="OCT94493.1"/>
    </source>
</evidence>
<dbReference type="Proteomes" id="UP000694892">
    <property type="component" value="Chromosome 2L"/>
</dbReference>
<dbReference type="AlphaFoldDB" id="A0A974DM20"/>
<protein>
    <submittedName>
        <fullName evidence="1">Uncharacterized protein</fullName>
    </submittedName>
</protein>
<gene>
    <name evidence="1" type="ORF">XELAEV_18012166mg</name>
</gene>
<sequence>MHRPWSKRDIGKDADTIIQSLRSVSGVWIMMLMHRPWSESNIYRCSAQVKHQVICIRDTDTCHFSIWIKIMEKR</sequence>